<organism evidence="3 4">
    <name type="scientific">Saccharothrix yanglingensis</name>
    <dbReference type="NCBI Taxonomy" id="659496"/>
    <lineage>
        <taxon>Bacteria</taxon>
        <taxon>Bacillati</taxon>
        <taxon>Actinomycetota</taxon>
        <taxon>Actinomycetes</taxon>
        <taxon>Pseudonocardiales</taxon>
        <taxon>Pseudonocardiaceae</taxon>
        <taxon>Saccharothrix</taxon>
    </lineage>
</organism>
<feature type="region of interest" description="Disordered" evidence="1">
    <location>
        <begin position="75"/>
        <end position="121"/>
    </location>
</feature>
<name>A0ABU0WSN8_9PSEU</name>
<dbReference type="RefSeq" id="WP_306743927.1">
    <property type="nucleotide sequence ID" value="NZ_NSDM01000001.1"/>
</dbReference>
<comment type="caution">
    <text evidence="3">The sequence shown here is derived from an EMBL/GenBank/DDBJ whole genome shotgun (WGS) entry which is preliminary data.</text>
</comment>
<evidence type="ECO:0000313" key="4">
    <source>
        <dbReference type="Proteomes" id="UP001225605"/>
    </source>
</evidence>
<dbReference type="Proteomes" id="UP001225605">
    <property type="component" value="Unassembled WGS sequence"/>
</dbReference>
<dbReference type="EMBL" id="NSDM01000001">
    <property type="protein sequence ID" value="MDQ2582850.1"/>
    <property type="molecule type" value="Genomic_DNA"/>
</dbReference>
<keyword evidence="2" id="KW-0472">Membrane</keyword>
<feature type="region of interest" description="Disordered" evidence="1">
    <location>
        <begin position="1"/>
        <end position="20"/>
    </location>
</feature>
<feature type="transmembrane region" description="Helical" evidence="2">
    <location>
        <begin position="40"/>
        <end position="62"/>
    </location>
</feature>
<keyword evidence="2" id="KW-1133">Transmembrane helix</keyword>
<feature type="compositionally biased region" description="Low complexity" evidence="1">
    <location>
        <begin position="75"/>
        <end position="92"/>
    </location>
</feature>
<protein>
    <submittedName>
        <fullName evidence="3">Uncharacterized protein</fullName>
    </submittedName>
</protein>
<evidence type="ECO:0000313" key="3">
    <source>
        <dbReference type="EMBL" id="MDQ2582850.1"/>
    </source>
</evidence>
<evidence type="ECO:0000256" key="1">
    <source>
        <dbReference type="SAM" id="MobiDB-lite"/>
    </source>
</evidence>
<proteinExistence type="predicted"/>
<feature type="compositionally biased region" description="Basic and acidic residues" evidence="1">
    <location>
        <begin position="1"/>
        <end position="10"/>
    </location>
</feature>
<gene>
    <name evidence="3" type="ORF">CKY47_02385</name>
</gene>
<keyword evidence="4" id="KW-1185">Reference proteome</keyword>
<sequence length="275" mass="28556">MSEAEIREGLRAAVGDEPPLDFDPDELIARARHARKRRRALVAVGAATLVLTGTVLSLPGVLDRHAAVEVASGGPVLTTTVQPPPSSSVTAPPVAPDGDRDLRPSRWGPPATTVTGEPRRSGTEVFLAQHFGALFGRVVPGTKVVEVAFDDNGGQGDARFVSGLLQFRDAEGTSGVSVQLGGGASAMSPVEFCRTVTCVMSQEQPDGSRVDVATGDGGPEGTAVLSAAHFRVDGTVVQVNAYNYDPAQGGTLRGTVPLSPEQLVRLAMDPKVALF</sequence>
<reference evidence="3 4" key="1">
    <citation type="submission" date="2017-06" db="EMBL/GenBank/DDBJ databases">
        <title>Cultured bacterium strain Saccharothrix yanglingensis Hhs.015.</title>
        <authorList>
            <person name="Xia Y."/>
        </authorList>
    </citation>
    <scope>NUCLEOTIDE SEQUENCE [LARGE SCALE GENOMIC DNA]</scope>
    <source>
        <strain evidence="3 4">Hhs.015</strain>
    </source>
</reference>
<keyword evidence="2" id="KW-0812">Transmembrane</keyword>
<evidence type="ECO:0000256" key="2">
    <source>
        <dbReference type="SAM" id="Phobius"/>
    </source>
</evidence>
<accession>A0ABU0WSN8</accession>